<keyword evidence="1" id="KW-0812">Transmembrane</keyword>
<keyword evidence="1" id="KW-0472">Membrane</keyword>
<evidence type="ECO:0000313" key="2">
    <source>
        <dbReference type="EMBL" id="KAA0702864.1"/>
    </source>
</evidence>
<dbReference type="AlphaFoldDB" id="A0A5A9MYR5"/>
<feature type="transmembrane region" description="Helical" evidence="1">
    <location>
        <begin position="131"/>
        <end position="150"/>
    </location>
</feature>
<evidence type="ECO:0000313" key="3">
    <source>
        <dbReference type="Proteomes" id="UP000324632"/>
    </source>
</evidence>
<proteinExistence type="predicted"/>
<sequence>MVSSQQKTKSPVMESAVNFVLGAVAGGTLGAIEVPVNQAMTEIISGPLIKPITDGMKSIGALGWGTILGATSLTTSITSVVLGVTMAASVALLLLRVLKREGWAIIGLVAALATTSSGATMGAIIEQLMSYGVVSLLWVLGIFTVLKLLMHTVGQFMCREWDCCGSLENIDGVSKTEQERFDDLKEQQRQRVAVEIEQRIVTLEMEKTKVEILKTDLIGWANKDKWGK</sequence>
<keyword evidence="3" id="KW-1185">Reference proteome</keyword>
<evidence type="ECO:0000256" key="1">
    <source>
        <dbReference type="SAM" id="Phobius"/>
    </source>
</evidence>
<accession>A0A5A9MYR5</accession>
<gene>
    <name evidence="2" type="ORF">E1301_Tti017082</name>
</gene>
<feature type="transmembrane region" description="Helical" evidence="1">
    <location>
        <begin position="73"/>
        <end position="95"/>
    </location>
</feature>
<dbReference type="EMBL" id="SOYY01000024">
    <property type="protein sequence ID" value="KAA0702864.1"/>
    <property type="molecule type" value="Genomic_DNA"/>
</dbReference>
<reference evidence="2 3" key="1">
    <citation type="journal article" date="2019" name="Mol. Ecol. Resour.">
        <title>Chromosome-level genome assembly of Triplophysa tibetana, a fish adapted to the harsh high-altitude environment of the Tibetan Plateau.</title>
        <authorList>
            <person name="Yang X."/>
            <person name="Liu H."/>
            <person name="Ma Z."/>
            <person name="Zou Y."/>
            <person name="Zou M."/>
            <person name="Mao Y."/>
            <person name="Li X."/>
            <person name="Wang H."/>
            <person name="Chen T."/>
            <person name="Wang W."/>
            <person name="Yang R."/>
        </authorList>
    </citation>
    <scope>NUCLEOTIDE SEQUENCE [LARGE SCALE GENOMIC DNA]</scope>
    <source>
        <strain evidence="2">TTIB1903HZAU</strain>
        <tissue evidence="2">Muscle</tissue>
    </source>
</reference>
<organism evidence="2 3">
    <name type="scientific">Triplophysa tibetana</name>
    <dbReference type="NCBI Taxonomy" id="1572043"/>
    <lineage>
        <taxon>Eukaryota</taxon>
        <taxon>Metazoa</taxon>
        <taxon>Chordata</taxon>
        <taxon>Craniata</taxon>
        <taxon>Vertebrata</taxon>
        <taxon>Euteleostomi</taxon>
        <taxon>Actinopterygii</taxon>
        <taxon>Neopterygii</taxon>
        <taxon>Teleostei</taxon>
        <taxon>Ostariophysi</taxon>
        <taxon>Cypriniformes</taxon>
        <taxon>Nemacheilidae</taxon>
        <taxon>Triplophysa</taxon>
    </lineage>
</organism>
<protein>
    <submittedName>
        <fullName evidence="2">Uncharacterized protein</fullName>
    </submittedName>
</protein>
<dbReference type="Proteomes" id="UP000324632">
    <property type="component" value="Chromosome 24"/>
</dbReference>
<name>A0A5A9MYR5_9TELE</name>
<feature type="transmembrane region" description="Helical" evidence="1">
    <location>
        <begin position="102"/>
        <end position="125"/>
    </location>
</feature>
<comment type="caution">
    <text evidence="2">The sequence shown here is derived from an EMBL/GenBank/DDBJ whole genome shotgun (WGS) entry which is preliminary data.</text>
</comment>
<feature type="transmembrane region" description="Helical" evidence="1">
    <location>
        <begin position="12"/>
        <end position="32"/>
    </location>
</feature>
<keyword evidence="1" id="KW-1133">Transmembrane helix</keyword>